<evidence type="ECO:0000256" key="4">
    <source>
        <dbReference type="SAM" id="SignalP"/>
    </source>
</evidence>
<evidence type="ECO:0000256" key="2">
    <source>
        <dbReference type="ARBA" id="ARBA00022525"/>
    </source>
</evidence>
<comment type="caution">
    <text evidence="5">The sequence shown here is derived from an EMBL/GenBank/DDBJ whole genome shotgun (WGS) entry which is preliminary data.</text>
</comment>
<dbReference type="PRINTS" id="PR00313">
    <property type="entry name" value="CABNDNGRPT"/>
</dbReference>
<dbReference type="EMBL" id="JAZBJO010000003">
    <property type="protein sequence ID" value="MEE4592076.1"/>
    <property type="molecule type" value="Genomic_DNA"/>
</dbReference>
<dbReference type="Pfam" id="PF00353">
    <property type="entry name" value="HemolysinCabind"/>
    <property type="match status" value="2"/>
</dbReference>
<dbReference type="PROSITE" id="PS00330">
    <property type="entry name" value="HEMOLYSIN_CALCIUM"/>
    <property type="match status" value="2"/>
</dbReference>
<feature type="chain" id="PRO_5046827215" description="Calcium-binding protein" evidence="4">
    <location>
        <begin position="31"/>
        <end position="256"/>
    </location>
</feature>
<dbReference type="InterPro" id="IPR001343">
    <property type="entry name" value="Hemolysn_Ca-bd"/>
</dbReference>
<organism evidence="5 6">
    <name type="scientific">Streptomyces asiaticus subsp. ignotus</name>
    <dbReference type="NCBI Taxonomy" id="3098222"/>
    <lineage>
        <taxon>Bacteria</taxon>
        <taxon>Bacillati</taxon>
        <taxon>Actinomycetota</taxon>
        <taxon>Actinomycetes</taxon>
        <taxon>Kitasatosporales</taxon>
        <taxon>Streptomycetaceae</taxon>
        <taxon>Streptomyces</taxon>
        <taxon>Streptomyces violaceusniger group</taxon>
    </lineage>
</organism>
<keyword evidence="6" id="KW-1185">Reference proteome</keyword>
<gene>
    <name evidence="5" type="ORF">V2J94_09250</name>
</gene>
<dbReference type="InterPro" id="IPR050557">
    <property type="entry name" value="RTX_toxin/Mannuronan_C5-epim"/>
</dbReference>
<evidence type="ECO:0000256" key="3">
    <source>
        <dbReference type="SAM" id="MobiDB-lite"/>
    </source>
</evidence>
<reference evidence="5 6" key="1">
    <citation type="submission" date="2023-11" db="EMBL/GenBank/DDBJ databases">
        <title>30 novel species of actinomycetes from the DSMZ collection.</title>
        <authorList>
            <person name="Nouioui I."/>
        </authorList>
    </citation>
    <scope>NUCLEOTIDE SEQUENCE [LARGE SCALE GENOMIC DNA]</scope>
    <source>
        <strain evidence="5 6">DSM 41524</strain>
    </source>
</reference>
<dbReference type="Proteomes" id="UP001354709">
    <property type="component" value="Unassembled WGS sequence"/>
</dbReference>
<evidence type="ECO:0008006" key="7">
    <source>
        <dbReference type="Google" id="ProtNLM"/>
    </source>
</evidence>
<feature type="signal peptide" evidence="4">
    <location>
        <begin position="1"/>
        <end position="30"/>
    </location>
</feature>
<proteinExistence type="predicted"/>
<evidence type="ECO:0000313" key="5">
    <source>
        <dbReference type="EMBL" id="MEE4592076.1"/>
    </source>
</evidence>
<evidence type="ECO:0000256" key="1">
    <source>
        <dbReference type="ARBA" id="ARBA00004613"/>
    </source>
</evidence>
<protein>
    <recommendedName>
        <fullName evidence="7">Calcium-binding protein</fullName>
    </recommendedName>
</protein>
<dbReference type="InterPro" id="IPR018511">
    <property type="entry name" value="Hemolysin-typ_Ca-bd_CS"/>
</dbReference>
<evidence type="ECO:0000313" key="6">
    <source>
        <dbReference type="Proteomes" id="UP001354709"/>
    </source>
</evidence>
<dbReference type="InterPro" id="IPR011049">
    <property type="entry name" value="Serralysin-like_metalloprot_C"/>
</dbReference>
<name>A0ABU7PSR3_9ACTN</name>
<keyword evidence="2" id="KW-0964">Secreted</keyword>
<keyword evidence="4" id="KW-0732">Signal</keyword>
<feature type="region of interest" description="Disordered" evidence="3">
    <location>
        <begin position="211"/>
        <end position="256"/>
    </location>
</feature>
<dbReference type="RefSeq" id="WP_330807448.1">
    <property type="nucleotide sequence ID" value="NZ_JAZBJO010000003.1"/>
</dbReference>
<accession>A0ABU7PSR3</accession>
<sequence>MGQKPVEERWKRRVAGVLAPLAMAAVTVIAVPAGPAAAVPPGGYAFVANLGSDTVSVIDTIGVGTYPTGVATAVVRAPAPTCAKAMATITGTDGSDVITGTPGDDVIFALGGNDVIDGAGGNDLVCGGTGHDLLRGDTGDDRIEGGNGNDVLLGGDGDDALFGEAGSDVLLGGVGDNTNDGGAGVNVCANPEGRGGGRVNHISATVWNAGVNRPRAGTDPVDENLGGDGVSEASVTRPVPCPGDPLGCGPSHRRNV</sequence>
<dbReference type="SUPFAM" id="SSF51120">
    <property type="entry name" value="beta-Roll"/>
    <property type="match status" value="1"/>
</dbReference>
<dbReference type="Gene3D" id="2.150.10.10">
    <property type="entry name" value="Serralysin-like metalloprotease, C-terminal"/>
    <property type="match status" value="1"/>
</dbReference>
<dbReference type="PANTHER" id="PTHR38340">
    <property type="entry name" value="S-LAYER PROTEIN"/>
    <property type="match status" value="1"/>
</dbReference>
<comment type="subcellular location">
    <subcellularLocation>
        <location evidence="1">Secreted</location>
    </subcellularLocation>
</comment>
<dbReference type="PANTHER" id="PTHR38340:SF1">
    <property type="entry name" value="S-LAYER PROTEIN"/>
    <property type="match status" value="1"/>
</dbReference>